<keyword evidence="4 6" id="KW-1133">Transmembrane helix</keyword>
<feature type="transmembrane region" description="Helical" evidence="6">
    <location>
        <begin position="505"/>
        <end position="526"/>
    </location>
</feature>
<feature type="transmembrane region" description="Helical" evidence="6">
    <location>
        <begin position="560"/>
        <end position="582"/>
    </location>
</feature>
<feature type="transmembrane region" description="Helical" evidence="6">
    <location>
        <begin position="220"/>
        <end position="252"/>
    </location>
</feature>
<evidence type="ECO:0000256" key="1">
    <source>
        <dbReference type="ARBA" id="ARBA00004651"/>
    </source>
</evidence>
<protein>
    <submittedName>
        <fullName evidence="8">ABC transporter permease</fullName>
    </submittedName>
</protein>
<dbReference type="InterPro" id="IPR027022">
    <property type="entry name" value="ABC_permease_BceB-typ"/>
</dbReference>
<organism evidence="8 9">
    <name type="scientific">Brevibacillus invocatus</name>
    <dbReference type="NCBI Taxonomy" id="173959"/>
    <lineage>
        <taxon>Bacteria</taxon>
        <taxon>Bacillati</taxon>
        <taxon>Bacillota</taxon>
        <taxon>Bacilli</taxon>
        <taxon>Bacillales</taxon>
        <taxon>Paenibacillaceae</taxon>
        <taxon>Brevibacillus</taxon>
    </lineage>
</organism>
<proteinExistence type="inferred from homology"/>
<dbReference type="InterPro" id="IPR003838">
    <property type="entry name" value="ABC3_permease_C"/>
</dbReference>
<evidence type="ECO:0000256" key="4">
    <source>
        <dbReference type="ARBA" id="ARBA00022989"/>
    </source>
</evidence>
<accession>A0A3M8CEC4</accession>
<evidence type="ECO:0000256" key="6">
    <source>
        <dbReference type="PIRNR" id="PIRNR018968"/>
    </source>
</evidence>
<feature type="transmembrane region" description="Helical" evidence="6">
    <location>
        <begin position="281"/>
        <end position="303"/>
    </location>
</feature>
<comment type="similarity">
    <text evidence="6">Belongs to the ABC-4 integral membrane protein family.</text>
</comment>
<reference evidence="8 9" key="1">
    <citation type="submission" date="2018-10" db="EMBL/GenBank/DDBJ databases">
        <title>Phylogenomics of Brevibacillus.</title>
        <authorList>
            <person name="Dunlap C."/>
        </authorList>
    </citation>
    <scope>NUCLEOTIDE SEQUENCE [LARGE SCALE GENOMIC DNA]</scope>
    <source>
        <strain evidence="8 9">JCM 12215</strain>
    </source>
</reference>
<dbReference type="AlphaFoldDB" id="A0A3M8CEC4"/>
<dbReference type="PIRSF" id="PIRSF018968">
    <property type="entry name" value="ABC_permease_BceB"/>
    <property type="match status" value="1"/>
</dbReference>
<sequence length="629" mass="71419">MTFRQFAFNNVSRNKRTYAAFFLSSVFSVMIFFVYAMFIFHPGIADEAIHESVATGMMVAEYVIFLFAFFFLFYCVGAFLKKREKEFGILFMHGMTPLQRNLLIFMENMLIGVVSILFGIVLGMVLAKLFFQFAGFLLDVQALPFYWAWKAIGLTAVAFLVLFAAISVFTVLFLRKRSLLELLQGSQRPKKEPKASVSLSVLAAMLLGLSYLLALTAEGIYVPVLLMPVTAMTIGGTYLLFTQLSVFAIGMMKKKRFFYWKRTNLLTLSDMAYRMKDNARMFFLVSIVSTIAFCAIGTLAALAGSIQETVVRTNPFAFEYQSKRDNAEEQKHLSMLENRLEQAGYTYEKHMLKMRVLPNEVEGEQVGVVKLAQYNQFALAANADSITVGDQEAFLFVRWFGDSIESSTLHVGDSILRVKSNASVIPLASGLGFERLAVVPDAVYDQLEELEEESLYGYNVPKWKETKEISLNLEEKIGRWDEEGKYYFSTRAPVYYSMKQMANTALFIGLFVGVLFFVAAASFLYFRLYTDLENDKRQYGAISKIGMTESELTRIVTIQIALLFFVPILVAIAHSIVAFVSLQSFLKLMLITSVVKPTAIVLLSFVVVQAIYFWIIRNRYLFHLKRSVF</sequence>
<dbReference type="Pfam" id="PF02687">
    <property type="entry name" value="FtsX"/>
    <property type="match status" value="1"/>
</dbReference>
<evidence type="ECO:0000256" key="3">
    <source>
        <dbReference type="ARBA" id="ARBA00022692"/>
    </source>
</evidence>
<feature type="transmembrane region" description="Helical" evidence="6">
    <location>
        <begin position="101"/>
        <end position="127"/>
    </location>
</feature>
<evidence type="ECO:0000313" key="9">
    <source>
        <dbReference type="Proteomes" id="UP000282028"/>
    </source>
</evidence>
<evidence type="ECO:0000256" key="2">
    <source>
        <dbReference type="ARBA" id="ARBA00022475"/>
    </source>
</evidence>
<evidence type="ECO:0000313" key="8">
    <source>
        <dbReference type="EMBL" id="RNB74116.1"/>
    </source>
</evidence>
<keyword evidence="9" id="KW-1185">Reference proteome</keyword>
<feature type="transmembrane region" description="Helical" evidence="6">
    <location>
        <begin position="147"/>
        <end position="174"/>
    </location>
</feature>
<dbReference type="GO" id="GO:0005886">
    <property type="term" value="C:plasma membrane"/>
    <property type="evidence" value="ECO:0007669"/>
    <property type="project" value="UniProtKB-SubCell"/>
</dbReference>
<dbReference type="PANTHER" id="PTHR46795:SF2">
    <property type="entry name" value="ABC TRANSPORTER, PERMEASE PROTEIN"/>
    <property type="match status" value="1"/>
</dbReference>
<evidence type="ECO:0000259" key="7">
    <source>
        <dbReference type="Pfam" id="PF02687"/>
    </source>
</evidence>
<keyword evidence="6" id="KW-0813">Transport</keyword>
<keyword evidence="3 6" id="KW-0812">Transmembrane</keyword>
<dbReference type="GO" id="GO:0055085">
    <property type="term" value="P:transmembrane transport"/>
    <property type="evidence" value="ECO:0007669"/>
    <property type="project" value="UniProtKB-UniRule"/>
</dbReference>
<keyword evidence="5 6" id="KW-0472">Membrane</keyword>
<keyword evidence="2 6" id="KW-1003">Cell membrane</keyword>
<name>A0A3M8CEC4_9BACL</name>
<feature type="transmembrane region" description="Helical" evidence="6">
    <location>
        <begin position="195"/>
        <end position="214"/>
    </location>
</feature>
<dbReference type="RefSeq" id="WP_122908977.1">
    <property type="nucleotide sequence ID" value="NZ_CBCSBE010000035.1"/>
</dbReference>
<comment type="subcellular location">
    <subcellularLocation>
        <location evidence="1 6">Cell membrane</location>
        <topology evidence="1 6">Multi-pass membrane protein</topology>
    </subcellularLocation>
</comment>
<feature type="transmembrane region" description="Helical" evidence="6">
    <location>
        <begin position="60"/>
        <end position="80"/>
    </location>
</feature>
<dbReference type="InterPro" id="IPR052536">
    <property type="entry name" value="ABC-4_Integral_Memb_Prot"/>
</dbReference>
<feature type="transmembrane region" description="Helical" evidence="6">
    <location>
        <begin position="594"/>
        <end position="616"/>
    </location>
</feature>
<comment type="caution">
    <text evidence="8">The sequence shown here is derived from an EMBL/GenBank/DDBJ whole genome shotgun (WGS) entry which is preliminary data.</text>
</comment>
<evidence type="ECO:0000256" key="5">
    <source>
        <dbReference type="ARBA" id="ARBA00023136"/>
    </source>
</evidence>
<dbReference type="PANTHER" id="PTHR46795">
    <property type="entry name" value="ABC TRANSPORTER PERMEASE-RELATED-RELATED"/>
    <property type="match status" value="1"/>
</dbReference>
<gene>
    <name evidence="8" type="ORF">EDM52_10650</name>
</gene>
<feature type="transmembrane region" description="Helical" evidence="6">
    <location>
        <begin position="20"/>
        <end position="40"/>
    </location>
</feature>
<dbReference type="OrthoDB" id="1937696at2"/>
<dbReference type="Proteomes" id="UP000282028">
    <property type="component" value="Unassembled WGS sequence"/>
</dbReference>
<feature type="domain" description="ABC3 transporter permease C-terminal" evidence="7">
    <location>
        <begin position="62"/>
        <end position="178"/>
    </location>
</feature>
<dbReference type="EMBL" id="RHHR01000015">
    <property type="protein sequence ID" value="RNB74116.1"/>
    <property type="molecule type" value="Genomic_DNA"/>
</dbReference>